<protein>
    <recommendedName>
        <fullName evidence="2">Nephrocystin 3-like N-terminal domain-containing protein</fullName>
    </recommendedName>
</protein>
<gene>
    <name evidence="3" type="ORF">B0H63DRAFT_448263</name>
</gene>
<evidence type="ECO:0000256" key="1">
    <source>
        <dbReference type="ARBA" id="ARBA00022737"/>
    </source>
</evidence>
<dbReference type="Pfam" id="PF24883">
    <property type="entry name" value="NPHP3_N"/>
    <property type="match status" value="1"/>
</dbReference>
<reference evidence="3" key="1">
    <citation type="journal article" date="2023" name="Mol. Phylogenet. Evol.">
        <title>Genome-scale phylogeny and comparative genomics of the fungal order Sordariales.</title>
        <authorList>
            <person name="Hensen N."/>
            <person name="Bonometti L."/>
            <person name="Westerberg I."/>
            <person name="Brannstrom I.O."/>
            <person name="Guillou S."/>
            <person name="Cros-Aarteil S."/>
            <person name="Calhoun S."/>
            <person name="Haridas S."/>
            <person name="Kuo A."/>
            <person name="Mondo S."/>
            <person name="Pangilinan J."/>
            <person name="Riley R."/>
            <person name="LaButti K."/>
            <person name="Andreopoulos B."/>
            <person name="Lipzen A."/>
            <person name="Chen C."/>
            <person name="Yan M."/>
            <person name="Daum C."/>
            <person name="Ng V."/>
            <person name="Clum A."/>
            <person name="Steindorff A."/>
            <person name="Ohm R.A."/>
            <person name="Martin F."/>
            <person name="Silar P."/>
            <person name="Natvig D.O."/>
            <person name="Lalanne C."/>
            <person name="Gautier V."/>
            <person name="Ament-Velasquez S.L."/>
            <person name="Kruys A."/>
            <person name="Hutchinson M.I."/>
            <person name="Powell A.J."/>
            <person name="Barry K."/>
            <person name="Miller A.N."/>
            <person name="Grigoriev I.V."/>
            <person name="Debuchy R."/>
            <person name="Gladieux P."/>
            <person name="Hiltunen Thoren M."/>
            <person name="Johannesson H."/>
        </authorList>
    </citation>
    <scope>NUCLEOTIDE SEQUENCE</scope>
    <source>
        <strain evidence="3">CBS 232.78</strain>
    </source>
</reference>
<organism evidence="3 4">
    <name type="scientific">Podospora didyma</name>
    <dbReference type="NCBI Taxonomy" id="330526"/>
    <lineage>
        <taxon>Eukaryota</taxon>
        <taxon>Fungi</taxon>
        <taxon>Dikarya</taxon>
        <taxon>Ascomycota</taxon>
        <taxon>Pezizomycotina</taxon>
        <taxon>Sordariomycetes</taxon>
        <taxon>Sordariomycetidae</taxon>
        <taxon>Sordariales</taxon>
        <taxon>Podosporaceae</taxon>
        <taxon>Podospora</taxon>
    </lineage>
</organism>
<evidence type="ECO:0000313" key="3">
    <source>
        <dbReference type="EMBL" id="KAK3387418.1"/>
    </source>
</evidence>
<accession>A0AAE0NTG4</accession>
<feature type="domain" description="Nephrocystin 3-like N-terminal" evidence="2">
    <location>
        <begin position="136"/>
        <end position="267"/>
    </location>
</feature>
<name>A0AAE0NTG4_9PEZI</name>
<dbReference type="EMBL" id="JAULSW010000003">
    <property type="protein sequence ID" value="KAK3387418.1"/>
    <property type="molecule type" value="Genomic_DNA"/>
</dbReference>
<evidence type="ECO:0000313" key="4">
    <source>
        <dbReference type="Proteomes" id="UP001285441"/>
    </source>
</evidence>
<keyword evidence="1" id="KW-0677">Repeat</keyword>
<comment type="caution">
    <text evidence="3">The sequence shown here is derived from an EMBL/GenBank/DDBJ whole genome shotgun (WGS) entry which is preliminary data.</text>
</comment>
<evidence type="ECO:0000259" key="2">
    <source>
        <dbReference type="Pfam" id="PF24883"/>
    </source>
</evidence>
<dbReference type="InterPro" id="IPR056884">
    <property type="entry name" value="NPHP3-like_N"/>
</dbReference>
<dbReference type="Proteomes" id="UP001285441">
    <property type="component" value="Unassembled WGS sequence"/>
</dbReference>
<keyword evidence="4" id="KW-1185">Reference proteome</keyword>
<dbReference type="AlphaFoldDB" id="A0AAE0NTG4"/>
<sequence length="408" mass="46656">MKSIENLVTIFFNVGEVVAFVRVISGLQQFEEFFKNHVQIRKVSGRYFYDILEFHRATLDVLNRPGFRKDAETRFTELSKKLDVQLQRDREKAAEDARNTVIEQRRSVFAILNFDVETAFEVHHRNNLSRRHSTSSGTWIFRDSRFRSWMAIPGVLYLAGMPGAGIIDHLICQKSSSLTSPLIPFFYFIHRDETKMSFCEDSAVAYVYGRCHSSVDVLTMKTERFLEETVKECLALILCTKTYIILDRLDECAIDHTSKTQASKIRERFQLSRDDEISVIGKVTEGSGDADLEECNFKKHRLDSCKTICSSLVEVIEEAIGPDSTVTLVHESAGRYLSHTNRVSIVGQHPYVADFCAKYLSSAPFELDLDDEEVHEIALTGYYGFQDYAVTFGTTMSKRSWAITIFVT</sequence>
<reference evidence="3" key="2">
    <citation type="submission" date="2023-06" db="EMBL/GenBank/DDBJ databases">
        <authorList>
            <consortium name="Lawrence Berkeley National Laboratory"/>
            <person name="Haridas S."/>
            <person name="Hensen N."/>
            <person name="Bonometti L."/>
            <person name="Westerberg I."/>
            <person name="Brannstrom I.O."/>
            <person name="Guillou S."/>
            <person name="Cros-Aarteil S."/>
            <person name="Calhoun S."/>
            <person name="Kuo A."/>
            <person name="Mondo S."/>
            <person name="Pangilinan J."/>
            <person name="Riley R."/>
            <person name="LaButti K."/>
            <person name="Andreopoulos B."/>
            <person name="Lipzen A."/>
            <person name="Chen C."/>
            <person name="Yanf M."/>
            <person name="Daum C."/>
            <person name="Ng V."/>
            <person name="Clum A."/>
            <person name="Steindorff A."/>
            <person name="Ohm R."/>
            <person name="Martin F."/>
            <person name="Silar P."/>
            <person name="Natvig D."/>
            <person name="Lalanne C."/>
            <person name="Gautier V."/>
            <person name="Ament-velasquez S.L."/>
            <person name="Kruys A."/>
            <person name="Hutchinson M.I."/>
            <person name="Powell A.J."/>
            <person name="Barry K."/>
            <person name="Miller A.N."/>
            <person name="Grigoriev I.V."/>
            <person name="Debuchy R."/>
            <person name="Gladieux P."/>
            <person name="Thoren M.H."/>
            <person name="Johannesson H."/>
        </authorList>
    </citation>
    <scope>NUCLEOTIDE SEQUENCE</scope>
    <source>
        <strain evidence="3">CBS 232.78</strain>
    </source>
</reference>
<proteinExistence type="predicted"/>